<dbReference type="InterPro" id="IPR016166">
    <property type="entry name" value="FAD-bd_PCMH"/>
</dbReference>
<proteinExistence type="inferred from homology"/>
<feature type="chain" id="PRO_5047518153" evidence="6">
    <location>
        <begin position="21"/>
        <end position="529"/>
    </location>
</feature>
<evidence type="ECO:0000259" key="7">
    <source>
        <dbReference type="PROSITE" id="PS51387"/>
    </source>
</evidence>
<comment type="similarity">
    <text evidence="2">Belongs to the oxygen-dependent FAD-linked oxidoreductase family.</text>
</comment>
<dbReference type="InterPro" id="IPR036318">
    <property type="entry name" value="FAD-bd_PCMH-like_sf"/>
</dbReference>
<dbReference type="PROSITE" id="PS51318">
    <property type="entry name" value="TAT"/>
    <property type="match status" value="1"/>
</dbReference>
<evidence type="ECO:0000256" key="6">
    <source>
        <dbReference type="SAM" id="SignalP"/>
    </source>
</evidence>
<dbReference type="InterPro" id="IPR006094">
    <property type="entry name" value="Oxid_FAD_bind_N"/>
</dbReference>
<dbReference type="RefSeq" id="WP_189258555.1">
    <property type="nucleotide sequence ID" value="NZ_BMRE01000051.1"/>
</dbReference>
<evidence type="ECO:0000256" key="3">
    <source>
        <dbReference type="ARBA" id="ARBA00022630"/>
    </source>
</evidence>
<keyword evidence="3" id="KW-0285">Flavoprotein</keyword>
<feature type="signal peptide" evidence="6">
    <location>
        <begin position="1"/>
        <end position="20"/>
    </location>
</feature>
<organism evidence="8 9">
    <name type="scientific">Lentzea flava</name>
    <dbReference type="NCBI Taxonomy" id="103732"/>
    <lineage>
        <taxon>Bacteria</taxon>
        <taxon>Bacillati</taxon>
        <taxon>Actinomycetota</taxon>
        <taxon>Actinomycetes</taxon>
        <taxon>Pseudonocardiales</taxon>
        <taxon>Pseudonocardiaceae</taxon>
        <taxon>Lentzea</taxon>
    </lineage>
</organism>
<dbReference type="InterPro" id="IPR016169">
    <property type="entry name" value="FAD-bd_PCMH_sub2"/>
</dbReference>
<reference evidence="9" key="1">
    <citation type="journal article" date="2019" name="Int. J. Syst. Evol. Microbiol.">
        <title>The Global Catalogue of Microorganisms (GCM) 10K type strain sequencing project: providing services to taxonomists for standard genome sequencing and annotation.</title>
        <authorList>
            <consortium name="The Broad Institute Genomics Platform"/>
            <consortium name="The Broad Institute Genome Sequencing Center for Infectious Disease"/>
            <person name="Wu L."/>
            <person name="Ma J."/>
        </authorList>
    </citation>
    <scope>NUCLEOTIDE SEQUENCE [LARGE SCALE GENOMIC DNA]</scope>
    <source>
        <strain evidence="9">JCM 3296</strain>
    </source>
</reference>
<evidence type="ECO:0000256" key="4">
    <source>
        <dbReference type="ARBA" id="ARBA00022827"/>
    </source>
</evidence>
<comment type="caution">
    <text evidence="8">The sequence shown here is derived from an EMBL/GenBank/DDBJ whole genome shotgun (WGS) entry which is preliminary data.</text>
</comment>
<evidence type="ECO:0000313" key="9">
    <source>
        <dbReference type="Proteomes" id="UP000649573"/>
    </source>
</evidence>
<dbReference type="PANTHER" id="PTHR42973">
    <property type="entry name" value="BINDING OXIDOREDUCTASE, PUTATIVE (AFU_ORTHOLOGUE AFUA_1G17690)-RELATED"/>
    <property type="match status" value="1"/>
</dbReference>
<dbReference type="InterPro" id="IPR012951">
    <property type="entry name" value="BBE"/>
</dbReference>
<dbReference type="SUPFAM" id="SSF56176">
    <property type="entry name" value="FAD-binding/transporter-associated domain-like"/>
    <property type="match status" value="1"/>
</dbReference>
<dbReference type="Gene3D" id="3.40.462.20">
    <property type="match status" value="1"/>
</dbReference>
<dbReference type="InterPro" id="IPR050416">
    <property type="entry name" value="FAD-linked_Oxidoreductase"/>
</dbReference>
<dbReference type="Pfam" id="PF08031">
    <property type="entry name" value="BBE"/>
    <property type="match status" value="1"/>
</dbReference>
<dbReference type="Proteomes" id="UP000649573">
    <property type="component" value="Unassembled WGS sequence"/>
</dbReference>
<keyword evidence="6" id="KW-0732">Signal</keyword>
<evidence type="ECO:0000256" key="1">
    <source>
        <dbReference type="ARBA" id="ARBA00001974"/>
    </source>
</evidence>
<gene>
    <name evidence="8" type="ORF">GCM10010178_75360</name>
</gene>
<sequence>MSISRRLFIGSAAAAGTAIAAGAPASASTDNCHGGFPDVTVRPDDPRYAELVARGFNQRYIGKPDQAHVVYTPAQIENVLNSAVKNKQHFSVRSGGHCFVGLVDDPANKVLIDVSEMKGVYFDQRMKAICVESGVTIGELLRSLYYGWGVTLPAGVCPSVGAGGHISGGGYGPLSRKFGLTVDHLYGVEVVTVGADGRAKTVVATRNPSDPNRDLWWAHTGGGGGNFGVITKYWFRTPGISGNDPTQLLPRPPARLLSCWATWSWDGMTEQDFKRLVRNHGTWHAANSAPGSAYESLHSSLHLNRKSVGSIFLEIRIDGTLPNAQKLLDDYIAAVGAGVSVKVNAMPWEGLFLANAVDVWVDPTGSNRNETKGSNLRKPLNDEQVDTVWRSLTDPQRQGQGKVYLASYGCTINTVAPSATAVPQRSSMFKMAVGTSWADPAEDAVQVQWVRDTYTGIHKATGGAPAPNDAQDGAYINYPDLDLLDPNRNRSGVPWYTLYYKDNYPALQRIKAKYDPANVFHHPLSIRPA</sequence>
<evidence type="ECO:0000256" key="2">
    <source>
        <dbReference type="ARBA" id="ARBA00005466"/>
    </source>
</evidence>
<dbReference type="Pfam" id="PF01565">
    <property type="entry name" value="FAD_binding_4"/>
    <property type="match status" value="1"/>
</dbReference>
<dbReference type="PANTHER" id="PTHR42973:SF39">
    <property type="entry name" value="FAD-BINDING PCMH-TYPE DOMAIN-CONTAINING PROTEIN"/>
    <property type="match status" value="1"/>
</dbReference>
<keyword evidence="5" id="KW-0560">Oxidoreductase</keyword>
<dbReference type="EMBL" id="BMRE01000051">
    <property type="protein sequence ID" value="GGU72639.1"/>
    <property type="molecule type" value="Genomic_DNA"/>
</dbReference>
<accession>A0ABQ2VB86</accession>
<evidence type="ECO:0000313" key="8">
    <source>
        <dbReference type="EMBL" id="GGU72639.1"/>
    </source>
</evidence>
<dbReference type="Gene3D" id="3.30.465.10">
    <property type="match status" value="1"/>
</dbReference>
<evidence type="ECO:0000256" key="5">
    <source>
        <dbReference type="ARBA" id="ARBA00023002"/>
    </source>
</evidence>
<keyword evidence="9" id="KW-1185">Reference proteome</keyword>
<protein>
    <submittedName>
        <fullName evidence="8">FAD-linked oxidase</fullName>
    </submittedName>
</protein>
<feature type="domain" description="FAD-binding PCMH-type" evidence="7">
    <location>
        <begin position="60"/>
        <end position="240"/>
    </location>
</feature>
<dbReference type="PROSITE" id="PS51387">
    <property type="entry name" value="FAD_PCMH"/>
    <property type="match status" value="1"/>
</dbReference>
<keyword evidence="4" id="KW-0274">FAD</keyword>
<name>A0ABQ2VB86_9PSEU</name>
<comment type="cofactor">
    <cofactor evidence="1">
        <name>FAD</name>
        <dbReference type="ChEBI" id="CHEBI:57692"/>
    </cofactor>
</comment>
<dbReference type="InterPro" id="IPR006311">
    <property type="entry name" value="TAT_signal"/>
</dbReference>